<organism evidence="2 3">
    <name type="scientific">Gemmata palustris</name>
    <dbReference type="NCBI Taxonomy" id="2822762"/>
    <lineage>
        <taxon>Bacteria</taxon>
        <taxon>Pseudomonadati</taxon>
        <taxon>Planctomycetota</taxon>
        <taxon>Planctomycetia</taxon>
        <taxon>Gemmatales</taxon>
        <taxon>Gemmataceae</taxon>
        <taxon>Gemmata</taxon>
    </lineage>
</organism>
<evidence type="ECO:0000313" key="3">
    <source>
        <dbReference type="Proteomes" id="UP000676565"/>
    </source>
</evidence>
<protein>
    <submittedName>
        <fullName evidence="2">Uncharacterized protein</fullName>
    </submittedName>
</protein>
<keyword evidence="3" id="KW-1185">Reference proteome</keyword>
<proteinExistence type="predicted"/>
<sequence length="181" mass="20081">MARAKKKAVAELGQPATEQPTLTAADFNPAEFDPAIKAAAIVQDVANSTHLPAEREAAHENGHSARFAPHRQDGQSHADAVGRRAGYSAAGMTDVVAGVRLREHQNPYLSTIKFDEKPSDEVKSKLKEHGFRWNQDNKEWIRPIEYETRVQDRILAERAFEEVAKMVRDERGIAHSYGGVA</sequence>
<evidence type="ECO:0000256" key="1">
    <source>
        <dbReference type="SAM" id="MobiDB-lite"/>
    </source>
</evidence>
<feature type="region of interest" description="Disordered" evidence="1">
    <location>
        <begin position="1"/>
        <end position="24"/>
    </location>
</feature>
<feature type="region of interest" description="Disordered" evidence="1">
    <location>
        <begin position="53"/>
        <end position="73"/>
    </location>
</feature>
<feature type="compositionally biased region" description="Basic and acidic residues" evidence="1">
    <location>
        <begin position="53"/>
        <end position="63"/>
    </location>
</feature>
<evidence type="ECO:0000313" key="2">
    <source>
        <dbReference type="EMBL" id="MBP3955466.1"/>
    </source>
</evidence>
<gene>
    <name evidence="2" type="ORF">J8F10_09245</name>
</gene>
<dbReference type="RefSeq" id="WP_210653543.1">
    <property type="nucleotide sequence ID" value="NZ_JAGKQQ010000001.1"/>
</dbReference>
<dbReference type="Proteomes" id="UP000676565">
    <property type="component" value="Unassembled WGS sequence"/>
</dbReference>
<dbReference type="EMBL" id="JAGKQQ010000001">
    <property type="protein sequence ID" value="MBP3955466.1"/>
    <property type="molecule type" value="Genomic_DNA"/>
</dbReference>
<name>A0ABS5BP81_9BACT</name>
<reference evidence="2 3" key="1">
    <citation type="submission" date="2021-04" db="EMBL/GenBank/DDBJ databases">
        <authorList>
            <person name="Ivanova A."/>
        </authorList>
    </citation>
    <scope>NUCLEOTIDE SEQUENCE [LARGE SCALE GENOMIC DNA]</scope>
    <source>
        <strain evidence="2 3">G18</strain>
    </source>
</reference>
<comment type="caution">
    <text evidence="2">The sequence shown here is derived from an EMBL/GenBank/DDBJ whole genome shotgun (WGS) entry which is preliminary data.</text>
</comment>
<accession>A0ABS5BP81</accession>